<gene>
    <name evidence="1" type="ORF">RF668_07515</name>
</gene>
<evidence type="ECO:0008006" key="3">
    <source>
        <dbReference type="Google" id="ProtNLM"/>
    </source>
</evidence>
<dbReference type="AlphaFoldDB" id="A0AAX4A8W7"/>
<dbReference type="EMBL" id="CP133787">
    <property type="protein sequence ID" value="WMX69744.1"/>
    <property type="molecule type" value="Genomic_DNA"/>
</dbReference>
<organism evidence="1 2">
    <name type="scientific">Lactococcus lactis subsp. cremoris</name>
    <name type="common">Streptococcus cremoris</name>
    <dbReference type="NCBI Taxonomy" id="1359"/>
    <lineage>
        <taxon>Bacteria</taxon>
        <taxon>Bacillati</taxon>
        <taxon>Bacillota</taxon>
        <taxon>Bacilli</taxon>
        <taxon>Lactobacillales</taxon>
        <taxon>Streptococcaceae</taxon>
        <taxon>Lactococcus</taxon>
    </lineage>
</organism>
<sequence>MRMKNLTVAQMIEELKSMPHDALVVVSGEDSSWGICQAVHTDGIVDLVLNEEL</sequence>
<name>A0AAX4A8W7_LACLC</name>
<reference evidence="1" key="1">
    <citation type="journal article" date="2022" name="Microbiol. Spectr.">
        <title>Optimizing Conditions in the Acid Tolerance Test for Potential Probiotics Using Response Surface Methodology.</title>
        <authorList>
            <person name="Ko H.I."/>
            <person name="Jeong C.H."/>
            <person name="Hong S.W."/>
            <person name="Eun J.B."/>
            <person name="Kim T.W."/>
        </authorList>
    </citation>
    <scope>NUCLEOTIDE SEQUENCE</scope>
    <source>
        <strain evidence="1">KCKM 0438</strain>
    </source>
</reference>
<dbReference type="Proteomes" id="UP001254658">
    <property type="component" value="Chromosome"/>
</dbReference>
<reference evidence="1" key="2">
    <citation type="submission" date="2023-09" db="EMBL/GenBank/DDBJ databases">
        <authorList>
            <person name="Kim T.W."/>
        </authorList>
    </citation>
    <scope>NUCLEOTIDE SEQUENCE</scope>
    <source>
        <strain evidence="1">KCKM 0438</strain>
    </source>
</reference>
<accession>A0AAX4A8W7</accession>
<dbReference type="RefSeq" id="WP_309558457.1">
    <property type="nucleotide sequence ID" value="NZ_CP133787.1"/>
</dbReference>
<evidence type="ECO:0000313" key="1">
    <source>
        <dbReference type="EMBL" id="WMX69744.1"/>
    </source>
</evidence>
<proteinExistence type="predicted"/>
<protein>
    <recommendedName>
        <fullName evidence="3">Phage protein</fullName>
    </recommendedName>
</protein>
<evidence type="ECO:0000313" key="2">
    <source>
        <dbReference type="Proteomes" id="UP001254658"/>
    </source>
</evidence>